<keyword evidence="1" id="KW-0472">Membrane</keyword>
<accession>A0A1C3HDL7</accession>
<feature type="transmembrane region" description="Helical" evidence="1">
    <location>
        <begin position="12"/>
        <end position="33"/>
    </location>
</feature>
<reference evidence="3" key="1">
    <citation type="submission" date="2016-05" db="EMBL/GenBank/DDBJ databases">
        <authorList>
            <person name="Cock P.J.A."/>
            <person name="Cock P.J.A."/>
        </authorList>
    </citation>
    <scope>NUCLEOTIDE SEQUENCE</scope>
    <source>
        <strain evidence="3">PWN146_assembly</strain>
    </source>
</reference>
<dbReference type="GO" id="GO:0006508">
    <property type="term" value="P:proteolysis"/>
    <property type="evidence" value="ECO:0007669"/>
    <property type="project" value="UniProtKB-KW"/>
</dbReference>
<sequence>MVNNAFIARTRAVNGCFSMFLLMFLITFIPLFIENRAALMRQGLLLPLLYGMGFVAIFSLYLLFFRRREGLGKGEVKRNDFALLLFALLVIQFIFPRLMGVEKTETWVMEQVALPGEILALNAALLVFVVPVYEEIVFRGCLFNALMYWFNDKVLWVALTVSVIFAVLHTQYTDWRTLAALALISLVLTAARVRSKGIYLPIGLHMTMNGVVMAASYALN</sequence>
<keyword evidence="3" id="KW-0645">Protease</keyword>
<dbReference type="GO" id="GO:0004175">
    <property type="term" value="F:endopeptidase activity"/>
    <property type="evidence" value="ECO:0007669"/>
    <property type="project" value="UniProtKB-ARBA"/>
</dbReference>
<name>A0A1C3HDL7_SERMA</name>
<feature type="transmembrane region" description="Helical" evidence="1">
    <location>
        <begin position="112"/>
        <end position="133"/>
    </location>
</feature>
<gene>
    <name evidence="3" type="ORF">PWN146_01813</name>
</gene>
<keyword evidence="1" id="KW-0812">Transmembrane</keyword>
<evidence type="ECO:0000259" key="2">
    <source>
        <dbReference type="Pfam" id="PF02517"/>
    </source>
</evidence>
<evidence type="ECO:0000313" key="3">
    <source>
        <dbReference type="EMBL" id="SAY43122.1"/>
    </source>
</evidence>
<feature type="transmembrane region" description="Helical" evidence="1">
    <location>
        <begin position="81"/>
        <end position="100"/>
    </location>
</feature>
<dbReference type="PANTHER" id="PTHR36435:SF1">
    <property type="entry name" value="CAAX AMINO TERMINAL PROTEASE FAMILY PROTEIN"/>
    <property type="match status" value="1"/>
</dbReference>
<dbReference type="InterPro" id="IPR052710">
    <property type="entry name" value="CAAX_protease"/>
</dbReference>
<organism evidence="3">
    <name type="scientific">Serratia marcescens</name>
    <dbReference type="NCBI Taxonomy" id="615"/>
    <lineage>
        <taxon>Bacteria</taxon>
        <taxon>Pseudomonadati</taxon>
        <taxon>Pseudomonadota</taxon>
        <taxon>Gammaproteobacteria</taxon>
        <taxon>Enterobacterales</taxon>
        <taxon>Yersiniaceae</taxon>
        <taxon>Serratia</taxon>
    </lineage>
</organism>
<protein>
    <submittedName>
        <fullName evidence="3">CAAX amino terminal protease self-immunity</fullName>
    </submittedName>
</protein>
<feature type="transmembrane region" description="Helical" evidence="1">
    <location>
        <begin position="45"/>
        <end position="65"/>
    </location>
</feature>
<feature type="transmembrane region" description="Helical" evidence="1">
    <location>
        <begin position="154"/>
        <end position="169"/>
    </location>
</feature>
<dbReference type="PANTHER" id="PTHR36435">
    <property type="entry name" value="SLR1288 PROTEIN"/>
    <property type="match status" value="1"/>
</dbReference>
<feature type="transmembrane region" description="Helical" evidence="1">
    <location>
        <begin position="198"/>
        <end position="219"/>
    </location>
</feature>
<dbReference type="GO" id="GO:0080120">
    <property type="term" value="P:CAAX-box protein maturation"/>
    <property type="evidence" value="ECO:0007669"/>
    <property type="project" value="UniProtKB-ARBA"/>
</dbReference>
<proteinExistence type="predicted"/>
<feature type="domain" description="CAAX prenyl protease 2/Lysostaphin resistance protein A-like" evidence="2">
    <location>
        <begin position="120"/>
        <end position="210"/>
    </location>
</feature>
<evidence type="ECO:0000256" key="1">
    <source>
        <dbReference type="SAM" id="Phobius"/>
    </source>
</evidence>
<keyword evidence="3" id="KW-0378">Hydrolase</keyword>
<dbReference type="Pfam" id="PF02517">
    <property type="entry name" value="Rce1-like"/>
    <property type="match status" value="1"/>
</dbReference>
<dbReference type="EMBL" id="LT575490">
    <property type="protein sequence ID" value="SAY43122.1"/>
    <property type="molecule type" value="Genomic_DNA"/>
</dbReference>
<dbReference type="AlphaFoldDB" id="A0A1C3HDL7"/>
<dbReference type="InterPro" id="IPR003675">
    <property type="entry name" value="Rce1/LyrA-like_dom"/>
</dbReference>
<keyword evidence="1" id="KW-1133">Transmembrane helix</keyword>